<dbReference type="Proteomes" id="UP000016566">
    <property type="component" value="Unassembled WGS sequence"/>
</dbReference>
<feature type="compositionally biased region" description="Polar residues" evidence="1">
    <location>
        <begin position="165"/>
        <end position="180"/>
    </location>
</feature>
<evidence type="ECO:0000313" key="3">
    <source>
        <dbReference type="Proteomes" id="UP000016566"/>
    </source>
</evidence>
<reference evidence="2" key="1">
    <citation type="journal article" date="2013" name="Genome Announc.">
        <title>Draft Genome Sequence of Loktanella cinnabarina LL-001T, Isolated from Deep-Sea Floor Sediment.</title>
        <authorList>
            <person name="Nishi S."/>
            <person name="Tsubouchi T."/>
            <person name="Takaki Y."/>
            <person name="Koyanagi R."/>
            <person name="Satoh N."/>
            <person name="Maruyama T."/>
            <person name="Hatada Y."/>
        </authorList>
    </citation>
    <scope>NUCLEOTIDE SEQUENCE [LARGE SCALE GENOMIC DNA]</scope>
    <source>
        <strain evidence="2">LL-001</strain>
    </source>
</reference>
<protein>
    <submittedName>
        <fullName evidence="2">Uncharacterized protein</fullName>
    </submittedName>
</protein>
<sequence>MGFDPAEAVTGHALISLDDEVLWLFHSGELRPGQGRRYRSGSGPPRAALRAPPGMRAALYSVLTTELRAPAFVSLRAALPFAEALPRTPRLRRGACAAGGPARTAAGRSPPLHSGASWRAKGHRSPLPLWKPPGVSDGVGRSFRTPSPPPRLLGPPRPRQGEGVLSSTSPLKTPNRSASASPAGRR</sequence>
<feature type="compositionally biased region" description="Pro residues" evidence="1">
    <location>
        <begin position="146"/>
        <end position="158"/>
    </location>
</feature>
<organism evidence="2 3">
    <name type="scientific">Limimaricola cinnabarinus LL-001</name>
    <dbReference type="NCBI Taxonomy" id="1337093"/>
    <lineage>
        <taxon>Bacteria</taxon>
        <taxon>Pseudomonadati</taxon>
        <taxon>Pseudomonadota</taxon>
        <taxon>Alphaproteobacteria</taxon>
        <taxon>Rhodobacterales</taxon>
        <taxon>Paracoccaceae</taxon>
        <taxon>Limimaricola</taxon>
    </lineage>
</organism>
<comment type="caution">
    <text evidence="2">The sequence shown here is derived from an EMBL/GenBank/DDBJ whole genome shotgun (WGS) entry which is preliminary data.</text>
</comment>
<name>U2YY14_9RHOB</name>
<feature type="region of interest" description="Disordered" evidence="1">
    <location>
        <begin position="93"/>
        <end position="186"/>
    </location>
</feature>
<gene>
    <name evidence="2" type="ORF">MBELCI_0002</name>
</gene>
<dbReference type="AlphaFoldDB" id="U2YY14"/>
<accession>U2YY14</accession>
<dbReference type="EMBL" id="BATB01000001">
    <property type="protein sequence ID" value="GAD53950.1"/>
    <property type="molecule type" value="Genomic_DNA"/>
</dbReference>
<proteinExistence type="predicted"/>
<feature type="compositionally biased region" description="Low complexity" evidence="1">
    <location>
        <begin position="94"/>
        <end position="111"/>
    </location>
</feature>
<evidence type="ECO:0000313" key="2">
    <source>
        <dbReference type="EMBL" id="GAD53950.1"/>
    </source>
</evidence>
<keyword evidence="3" id="KW-1185">Reference proteome</keyword>
<evidence type="ECO:0000256" key="1">
    <source>
        <dbReference type="SAM" id="MobiDB-lite"/>
    </source>
</evidence>